<dbReference type="Proteomes" id="UP000265618">
    <property type="component" value="Unassembled WGS sequence"/>
</dbReference>
<feature type="compositionally biased region" description="Basic and acidic residues" evidence="1">
    <location>
        <begin position="244"/>
        <end position="261"/>
    </location>
</feature>
<feature type="compositionally biased region" description="Basic and acidic residues" evidence="1">
    <location>
        <begin position="191"/>
        <end position="237"/>
    </location>
</feature>
<reference evidence="2 3" key="1">
    <citation type="journal article" date="2018" name="PLoS ONE">
        <title>The draft genome of Kipferlia bialata reveals reductive genome evolution in fornicate parasites.</title>
        <authorList>
            <person name="Tanifuji G."/>
            <person name="Takabayashi S."/>
            <person name="Kume K."/>
            <person name="Takagi M."/>
            <person name="Nakayama T."/>
            <person name="Kamikawa R."/>
            <person name="Inagaki Y."/>
            <person name="Hashimoto T."/>
        </authorList>
    </citation>
    <scope>NUCLEOTIDE SEQUENCE [LARGE SCALE GENOMIC DNA]</scope>
    <source>
        <strain evidence="2">NY0173</strain>
    </source>
</reference>
<feature type="region of interest" description="Disordered" evidence="1">
    <location>
        <begin position="191"/>
        <end position="261"/>
    </location>
</feature>
<keyword evidence="3" id="KW-1185">Reference proteome</keyword>
<feature type="region of interest" description="Disordered" evidence="1">
    <location>
        <begin position="894"/>
        <end position="913"/>
    </location>
</feature>
<dbReference type="AlphaFoldDB" id="A0A391NKQ9"/>
<dbReference type="EMBL" id="BDIP01000709">
    <property type="protein sequence ID" value="GCA62455.1"/>
    <property type="molecule type" value="Genomic_DNA"/>
</dbReference>
<feature type="region of interest" description="Disordered" evidence="1">
    <location>
        <begin position="934"/>
        <end position="996"/>
    </location>
</feature>
<accession>A0A391NKQ9</accession>
<proteinExistence type="predicted"/>
<name>A0A391NKQ9_9EUKA</name>
<gene>
    <name evidence="2" type="ORF">KIPB_003626</name>
</gene>
<protein>
    <submittedName>
        <fullName evidence="2">Uncharacterized protein</fullName>
    </submittedName>
</protein>
<evidence type="ECO:0000256" key="1">
    <source>
        <dbReference type="SAM" id="MobiDB-lite"/>
    </source>
</evidence>
<evidence type="ECO:0000313" key="2">
    <source>
        <dbReference type="EMBL" id="GCA62455.1"/>
    </source>
</evidence>
<sequence>MVMVGLDSEAEGLFGALPRIVRDLFPSESGEALSEILNTSTAALFYSFPGDTPLEVTSRANGIIRAYENTWNLISQPIKIFFSLGTALGTLCPEGRYIVSMSIDKNHLLPCFTEEEANSRGSLADWRRCVQKWQRIQDRRTTQWARETAARDERLREEAKEVERERVAAERQASLQRDLRERAALAKKVEARAERLRQKEREERERLEREEAQRRERVEKRRLAREREERARKEQRLAEQQARTAEKKRLKEKRDRDRREERAMLEREILESAMDVSMKETGPLDRVSTDSPTQHTPMPLPVPVSARPLPVPKGGGRGGLPSTGSLPLPVPVALPQGKTVTPTDAASPSAHPLPEAPLPDSPSGTVQGTVSRECAAMHRFISLLKEAPSCDTEGPRGLFVVGCEDRGREQREYACADLSECLALCGCGASVQEGLADMSASQASCLVVVVAESDLATPSPSLCEYLSNVTCVLAPTIVSPSVYQCLQRVYMDTLQLCLYRVRQSKGPVPDTTTLLSTWYQSVMDAPPVTVECDVAPLATAPFTPMPLPLPVPKAAPPDTLPLPSCVPSGGVSTTSGPPSVAVVSGTGVASTAPTPKALAPCHPTPQVHIDPSQALVFEPLDIEGLDCGLDMDDVSEEVDRPQVIPTGRSATVSGPRAAIKSNRASVSVRASGGSAGIGGSASTQTLRQSVGVRPPTHPSLPASKVDMPAGRLAGGIEAMPLPLPTKGQRQTAKGSATEYVGGATPPLEKETSQDNVPRCILRGEERPRHCQSGVTRKAGAVHCFSHMVRQRLRQRLREEMDSVVEEQRALLADIPASVRAFHQEQTLLSARLSVGGTLSAFLKRAEAVSVKKVGEAHAKWQVAYDAEEAKERKAVKMVIYRAKIDRQREMQREQRSALDAAGPHWRSSASDMPPARAPIAGEIEIAAAPTAAPMRQGGRFDPLTTDATRGTMGMSRGGTERPMARPSPVIGMDTSRGGTERPVRSAAAQGKRRPAIDFAAISQEDFDRLPRIRRLKGNRWRQEHGLRRM</sequence>
<feature type="region of interest" description="Disordered" evidence="1">
    <location>
        <begin position="670"/>
        <end position="705"/>
    </location>
</feature>
<feature type="region of interest" description="Disordered" evidence="1">
    <location>
        <begin position="278"/>
        <end position="368"/>
    </location>
</feature>
<evidence type="ECO:0000313" key="3">
    <source>
        <dbReference type="Proteomes" id="UP000265618"/>
    </source>
</evidence>
<comment type="caution">
    <text evidence="2">The sequence shown here is derived from an EMBL/GenBank/DDBJ whole genome shotgun (WGS) entry which is preliminary data.</text>
</comment>
<organism evidence="2 3">
    <name type="scientific">Kipferlia bialata</name>
    <dbReference type="NCBI Taxonomy" id="797122"/>
    <lineage>
        <taxon>Eukaryota</taxon>
        <taxon>Metamonada</taxon>
        <taxon>Carpediemonas-like organisms</taxon>
        <taxon>Kipferlia</taxon>
    </lineage>
</organism>